<evidence type="ECO:0000313" key="11">
    <source>
        <dbReference type="EMBL" id="QDH25400.1"/>
    </source>
</evidence>
<evidence type="ECO:0000256" key="6">
    <source>
        <dbReference type="ARBA" id="ARBA00022989"/>
    </source>
</evidence>
<dbReference type="OrthoDB" id="9796017at2"/>
<feature type="transmembrane region" description="Helical" evidence="9">
    <location>
        <begin position="139"/>
        <end position="163"/>
    </location>
</feature>
<proteinExistence type="inferred from homology"/>
<keyword evidence="7" id="KW-0625">Polysaccharide transport</keyword>
<dbReference type="PANTHER" id="PTHR30413">
    <property type="entry name" value="INNER MEMBRANE TRANSPORT PERMEASE"/>
    <property type="match status" value="1"/>
</dbReference>
<evidence type="ECO:0000256" key="4">
    <source>
        <dbReference type="ARBA" id="ARBA00022475"/>
    </source>
</evidence>
<dbReference type="KEGG" id="ntn:D5366_09450"/>
<dbReference type="Pfam" id="PF01061">
    <property type="entry name" value="ABC2_membrane"/>
    <property type="match status" value="1"/>
</dbReference>
<evidence type="ECO:0000256" key="2">
    <source>
        <dbReference type="ARBA" id="ARBA00007783"/>
    </source>
</evidence>
<dbReference type="EMBL" id="CP032485">
    <property type="protein sequence ID" value="QDH25400.1"/>
    <property type="molecule type" value="Genomic_DNA"/>
</dbReference>
<dbReference type="GO" id="GO:0140359">
    <property type="term" value="F:ABC-type transporter activity"/>
    <property type="evidence" value="ECO:0007669"/>
    <property type="project" value="InterPro"/>
</dbReference>
<organism evidence="11 12">
    <name type="scientific">Neokomagataea tanensis</name>
    <dbReference type="NCBI Taxonomy" id="661191"/>
    <lineage>
        <taxon>Bacteria</taxon>
        <taxon>Pseudomonadati</taxon>
        <taxon>Pseudomonadota</taxon>
        <taxon>Alphaproteobacteria</taxon>
        <taxon>Acetobacterales</taxon>
        <taxon>Acetobacteraceae</taxon>
        <taxon>Neokomagataea</taxon>
    </lineage>
</organism>
<comment type="similarity">
    <text evidence="2">Belongs to the ABC-2 integral membrane protein family.</text>
</comment>
<keyword evidence="12" id="KW-1185">Reference proteome</keyword>
<feature type="transmembrane region" description="Helical" evidence="9">
    <location>
        <begin position="175"/>
        <end position="194"/>
    </location>
</feature>
<dbReference type="RefSeq" id="WP_141493272.1">
    <property type="nucleotide sequence ID" value="NZ_CP032485.1"/>
</dbReference>
<feature type="domain" description="ABC-2 type transporter transmembrane" evidence="10">
    <location>
        <begin position="45"/>
        <end position="245"/>
    </location>
</feature>
<comment type="subcellular location">
    <subcellularLocation>
        <location evidence="1">Cell membrane</location>
        <topology evidence="1">Multi-pass membrane protein</topology>
    </subcellularLocation>
</comment>
<keyword evidence="5 9" id="KW-0812">Transmembrane</keyword>
<name>A0A4Y6V9P9_9PROT</name>
<dbReference type="GO" id="GO:0015774">
    <property type="term" value="P:polysaccharide transport"/>
    <property type="evidence" value="ECO:0007669"/>
    <property type="project" value="UniProtKB-KW"/>
</dbReference>
<gene>
    <name evidence="11" type="ORF">D5366_09450</name>
</gene>
<dbReference type="AlphaFoldDB" id="A0A4Y6V9P9"/>
<dbReference type="GO" id="GO:0005886">
    <property type="term" value="C:plasma membrane"/>
    <property type="evidence" value="ECO:0007669"/>
    <property type="project" value="UniProtKB-SubCell"/>
</dbReference>
<evidence type="ECO:0000256" key="5">
    <source>
        <dbReference type="ARBA" id="ARBA00022692"/>
    </source>
</evidence>
<evidence type="ECO:0000256" key="8">
    <source>
        <dbReference type="ARBA" id="ARBA00023136"/>
    </source>
</evidence>
<feature type="transmembrane region" description="Helical" evidence="9">
    <location>
        <begin position="92"/>
        <end position="118"/>
    </location>
</feature>
<feature type="transmembrane region" description="Helical" evidence="9">
    <location>
        <begin position="254"/>
        <end position="275"/>
    </location>
</feature>
<evidence type="ECO:0000256" key="9">
    <source>
        <dbReference type="SAM" id="Phobius"/>
    </source>
</evidence>
<evidence type="ECO:0000256" key="7">
    <source>
        <dbReference type="ARBA" id="ARBA00023047"/>
    </source>
</evidence>
<dbReference type="GO" id="GO:0015920">
    <property type="term" value="P:lipopolysaccharide transport"/>
    <property type="evidence" value="ECO:0007669"/>
    <property type="project" value="TreeGrafter"/>
</dbReference>
<evidence type="ECO:0000256" key="1">
    <source>
        <dbReference type="ARBA" id="ARBA00004651"/>
    </source>
</evidence>
<dbReference type="PANTHER" id="PTHR30413:SF10">
    <property type="entry name" value="CAPSULE POLYSACCHARIDE EXPORT INNER-MEMBRANE PROTEIN CTRC"/>
    <property type="match status" value="1"/>
</dbReference>
<protein>
    <submittedName>
        <fullName evidence="11">ABC transporter permease</fullName>
    </submittedName>
</protein>
<feature type="transmembrane region" description="Helical" evidence="9">
    <location>
        <begin position="59"/>
        <end position="80"/>
    </location>
</feature>
<keyword evidence="7" id="KW-0762">Sugar transport</keyword>
<evidence type="ECO:0000259" key="10">
    <source>
        <dbReference type="Pfam" id="PF01061"/>
    </source>
</evidence>
<evidence type="ECO:0000256" key="3">
    <source>
        <dbReference type="ARBA" id="ARBA00022448"/>
    </source>
</evidence>
<evidence type="ECO:0000313" key="12">
    <source>
        <dbReference type="Proteomes" id="UP000317214"/>
    </source>
</evidence>
<dbReference type="Proteomes" id="UP000317214">
    <property type="component" value="Chromosome"/>
</dbReference>
<keyword evidence="6 9" id="KW-1133">Transmembrane helix</keyword>
<dbReference type="InterPro" id="IPR013525">
    <property type="entry name" value="ABC2_TM"/>
</dbReference>
<accession>A0A4Y6V9P9</accession>
<keyword evidence="4" id="KW-1003">Cell membrane</keyword>
<keyword evidence="3" id="KW-0813">Transport</keyword>
<sequence>MTLAPDETSIDRLSDITAESRSSQLLHVLRDDVVETGRLLKLGLALGWLDVKLRYRGSVLGPFWLTVVSAIMVASMGGLYSRLFHMNLATYLPFLAVSLMLWQTGVATVVQDACGCLIEADAMIRANRLPLPLFAVRVVVRNMIIFAHNIVVPIGVCAIFKIWPGVVLLWTLPAAMLWIFNGLALCLALGCLCARFRDIPPIVGALMQVVFYVTPIIWAPSQLHGYARFLLLNPFYAMIEIFRQPLLGNMPDKALWFIALGTSVALWAVAALIYGKARNRVVFWM</sequence>
<feature type="transmembrane region" description="Helical" evidence="9">
    <location>
        <begin position="201"/>
        <end position="219"/>
    </location>
</feature>
<reference evidence="11 12" key="1">
    <citation type="submission" date="2018-09" db="EMBL/GenBank/DDBJ databases">
        <title>The complete genome sequence of Neokomagataea tanensis NBRC 106556(T).</title>
        <authorList>
            <person name="Chua K.-O."/>
            <person name="See-Too W.-S."/>
            <person name="Hong K.-W."/>
            <person name="Yin W.-F."/>
            <person name="Chan K.-G."/>
        </authorList>
    </citation>
    <scope>NUCLEOTIDE SEQUENCE [LARGE SCALE GENOMIC DNA]</scope>
    <source>
        <strain evidence="12">AH13 \ NBRC 106556</strain>
    </source>
</reference>
<keyword evidence="8 9" id="KW-0472">Membrane</keyword>